<evidence type="ECO:0008006" key="3">
    <source>
        <dbReference type="Google" id="ProtNLM"/>
    </source>
</evidence>
<reference evidence="2" key="1">
    <citation type="journal article" date="2019" name="Int. J. Syst. Evol. Microbiol.">
        <title>The Global Catalogue of Microorganisms (GCM) 10K type strain sequencing project: providing services to taxonomists for standard genome sequencing and annotation.</title>
        <authorList>
            <consortium name="The Broad Institute Genomics Platform"/>
            <consortium name="The Broad Institute Genome Sequencing Center for Infectious Disease"/>
            <person name="Wu L."/>
            <person name="Ma J."/>
        </authorList>
    </citation>
    <scope>NUCLEOTIDE SEQUENCE [LARGE SCALE GENOMIC DNA]</scope>
    <source>
        <strain evidence="2">KCTC 42195</strain>
    </source>
</reference>
<sequence>MPLTVSSGRHLFCGMAAMMNGELKMVVVEKVAAMILVLFELVTAANYHSWQHRDCCAATRRSFSGGCEFCKTAACFVVM</sequence>
<proteinExistence type="predicted"/>
<name>A0ABV7TQF4_9NEIS</name>
<keyword evidence="2" id="KW-1185">Reference proteome</keyword>
<dbReference type="EMBL" id="JBHRYH010000001">
    <property type="protein sequence ID" value="MFC3624563.1"/>
    <property type="molecule type" value="Genomic_DNA"/>
</dbReference>
<protein>
    <recommendedName>
        <fullName evidence="3">Secreted protein</fullName>
    </recommendedName>
</protein>
<organism evidence="1 2">
    <name type="scientific">Vogesella amnigena</name>
    <dbReference type="NCBI Taxonomy" id="1507449"/>
    <lineage>
        <taxon>Bacteria</taxon>
        <taxon>Pseudomonadati</taxon>
        <taxon>Pseudomonadota</taxon>
        <taxon>Betaproteobacteria</taxon>
        <taxon>Neisseriales</taxon>
        <taxon>Chromobacteriaceae</taxon>
        <taxon>Vogesella</taxon>
    </lineage>
</organism>
<gene>
    <name evidence="1" type="ORF">ACFOKJ_00190</name>
</gene>
<dbReference type="Proteomes" id="UP001595636">
    <property type="component" value="Unassembled WGS sequence"/>
</dbReference>
<accession>A0ABV7TQF4</accession>
<evidence type="ECO:0000313" key="1">
    <source>
        <dbReference type="EMBL" id="MFC3624563.1"/>
    </source>
</evidence>
<dbReference type="RefSeq" id="WP_390275962.1">
    <property type="nucleotide sequence ID" value="NZ_JBHRYH010000001.1"/>
</dbReference>
<comment type="caution">
    <text evidence="1">The sequence shown here is derived from an EMBL/GenBank/DDBJ whole genome shotgun (WGS) entry which is preliminary data.</text>
</comment>
<evidence type="ECO:0000313" key="2">
    <source>
        <dbReference type="Proteomes" id="UP001595636"/>
    </source>
</evidence>